<comment type="function">
    <text evidence="3">Component of the mitochondrial ribosome (mitoribosome), a dedicated translation machinery responsible for the synthesis of mitochondrial genome-encoded proteins, including at least some of the essential transmembrane subunits of the mitochondrial respiratory chain. The mitoribosomes are attached to the mitochondrial inner membrane and translation products are cotranslationally integrated into the membrane.</text>
</comment>
<protein>
    <recommendedName>
        <fullName evidence="5">Large ribosomal subunit protein mL38</fullName>
    </recommendedName>
</protein>
<dbReference type="AlphaFoldDB" id="G8ZV67"/>
<evidence type="ECO:0000313" key="8">
    <source>
        <dbReference type="Proteomes" id="UP000005627"/>
    </source>
</evidence>
<feature type="region of interest" description="Disordered" evidence="6">
    <location>
        <begin position="39"/>
        <end position="59"/>
    </location>
</feature>
<dbReference type="GeneID" id="11503912"/>
<dbReference type="CDD" id="cd00866">
    <property type="entry name" value="PEBP_euk"/>
    <property type="match status" value="1"/>
</dbReference>
<reference evidence="7 8" key="1">
    <citation type="journal article" date="2011" name="Proc. Natl. Acad. Sci. U.S.A.">
        <title>Evolutionary erosion of yeast sex chromosomes by mating-type switching accidents.</title>
        <authorList>
            <person name="Gordon J.L."/>
            <person name="Armisen D."/>
            <person name="Proux-Wera E."/>
            <person name="Oheigeartaigh S.S."/>
            <person name="Byrne K.P."/>
            <person name="Wolfe K.H."/>
        </authorList>
    </citation>
    <scope>NUCLEOTIDE SEQUENCE [LARGE SCALE GENOMIC DNA]</scope>
    <source>
        <strain evidence="8">ATCC 10662 / CBS 1146 / NBRC 0425 / NCYC 2629 / NRRL Y-866</strain>
    </source>
</reference>
<dbReference type="OrthoDB" id="2153661at2759"/>
<dbReference type="GO" id="GO:0003735">
    <property type="term" value="F:structural constituent of ribosome"/>
    <property type="evidence" value="ECO:0007669"/>
    <property type="project" value="EnsemblFungi"/>
</dbReference>
<evidence type="ECO:0000256" key="2">
    <source>
        <dbReference type="ARBA" id="ARBA00023128"/>
    </source>
</evidence>
<dbReference type="STRING" id="1076872.G8ZV67"/>
<keyword evidence="8" id="KW-1185">Reference proteome</keyword>
<evidence type="ECO:0000256" key="3">
    <source>
        <dbReference type="ARBA" id="ARBA00037226"/>
    </source>
</evidence>
<dbReference type="FunCoup" id="G8ZV67">
    <property type="interactions" value="276"/>
</dbReference>
<dbReference type="InterPro" id="IPR008914">
    <property type="entry name" value="PEBP"/>
</dbReference>
<organism evidence="7 8">
    <name type="scientific">Torulaspora delbrueckii</name>
    <name type="common">Yeast</name>
    <name type="synonym">Candida colliculosa</name>
    <dbReference type="NCBI Taxonomy" id="4950"/>
    <lineage>
        <taxon>Eukaryota</taxon>
        <taxon>Fungi</taxon>
        <taxon>Dikarya</taxon>
        <taxon>Ascomycota</taxon>
        <taxon>Saccharomycotina</taxon>
        <taxon>Saccharomycetes</taxon>
        <taxon>Saccharomycetales</taxon>
        <taxon>Saccharomycetaceae</taxon>
        <taxon>Torulaspora</taxon>
    </lineage>
</organism>
<dbReference type="InterPro" id="IPR036610">
    <property type="entry name" value="PEBP-like_sf"/>
</dbReference>
<accession>G8ZV67</accession>
<name>G8ZV67_TORDE</name>
<dbReference type="KEGG" id="tdl:TDEL_0E02680"/>
<dbReference type="GO" id="GO:0005762">
    <property type="term" value="C:mitochondrial large ribosomal subunit"/>
    <property type="evidence" value="ECO:0007669"/>
    <property type="project" value="EnsemblFungi"/>
</dbReference>
<proteinExistence type="inferred from homology"/>
<dbReference type="Gene3D" id="1.20.58.1180">
    <property type="match status" value="1"/>
</dbReference>
<comment type="subcellular location">
    <subcellularLocation>
        <location evidence="1">Mitochondrion</location>
    </subcellularLocation>
</comment>
<dbReference type="EMBL" id="HE616746">
    <property type="protein sequence ID" value="CCE92511.1"/>
    <property type="molecule type" value="Genomic_DNA"/>
</dbReference>
<evidence type="ECO:0000313" key="7">
    <source>
        <dbReference type="EMBL" id="CCE92511.1"/>
    </source>
</evidence>
<dbReference type="FunFam" id="3.90.280.10:FF:000004">
    <property type="entry name" value="Mitochondrial large ribosomal subunit YmL35"/>
    <property type="match status" value="1"/>
</dbReference>
<dbReference type="GO" id="GO:0033617">
    <property type="term" value="P:mitochondrial respiratory chain complex IV assembly"/>
    <property type="evidence" value="ECO:0007669"/>
    <property type="project" value="EnsemblFungi"/>
</dbReference>
<dbReference type="RefSeq" id="XP_003681722.1">
    <property type="nucleotide sequence ID" value="XM_003681674.1"/>
</dbReference>
<comment type="similarity">
    <text evidence="4">Belongs to the phosphatidylethanolamine-binding protein family. Mitochondrion-specific ribosomal protein mL38 subfamily.</text>
</comment>
<gene>
    <name evidence="7" type="primary">TDEL0E02680</name>
    <name evidence="7" type="ORF">TDEL_0E02680</name>
</gene>
<dbReference type="PANTHER" id="PTHR11362:SF82">
    <property type="entry name" value="PHOSPHATIDYLETHANOLAMINE-BINDING PROTEIN 4"/>
    <property type="match status" value="1"/>
</dbReference>
<dbReference type="PANTHER" id="PTHR11362">
    <property type="entry name" value="PHOSPHATIDYLETHANOLAMINE-BINDING PROTEIN"/>
    <property type="match status" value="1"/>
</dbReference>
<keyword evidence="2" id="KW-0496">Mitochondrion</keyword>
<dbReference type="SUPFAM" id="SSF49777">
    <property type="entry name" value="PEBP-like"/>
    <property type="match status" value="1"/>
</dbReference>
<dbReference type="eggNOG" id="KOG3346">
    <property type="taxonomic scope" value="Eukaryota"/>
</dbReference>
<dbReference type="Proteomes" id="UP000005627">
    <property type="component" value="Chromosome 5"/>
</dbReference>
<dbReference type="Pfam" id="PF01161">
    <property type="entry name" value="PBP"/>
    <property type="match status" value="1"/>
</dbReference>
<dbReference type="InParanoid" id="G8ZV67"/>
<evidence type="ECO:0000256" key="4">
    <source>
        <dbReference type="ARBA" id="ARBA00038016"/>
    </source>
</evidence>
<dbReference type="InterPro" id="IPR035810">
    <property type="entry name" value="PEBP_euk"/>
</dbReference>
<evidence type="ECO:0000256" key="1">
    <source>
        <dbReference type="ARBA" id="ARBA00004173"/>
    </source>
</evidence>
<sequence>MLRRSIHTSRTLKSANVWSPSANRAKSLGIRSEPIRKCILEGTPSNGPPSLKRRSNRIKYNSPEKIDDTFKLCYDFLQNRAAKTYEQVSKAQDSKEVEKLLIEAELINPEVQYNFQHNDKIDNNPETIDYEQPVYRHLGKEHWESSAQMLLMQRLETLKVIPDTLPTLVPRVEVNLKFPFSTGVNKWIEPGELLSSNSTSFPPVFKIQEYELVDPTKQLYTILVVNPDEPDLKNDSFRTTLNYGLANVQVGYNDNIVDARKCNNSNVIADYLPPVPEKNVGSQRFAVWVFRQQAPLQGNFSALNRNRFDIRGFTDQHSLLPVGAHVWRSEWDSNVENVREQYGLPKGRIFTRVRS</sequence>
<evidence type="ECO:0000256" key="5">
    <source>
        <dbReference type="ARBA" id="ARBA00039444"/>
    </source>
</evidence>
<dbReference type="Gene3D" id="3.90.280.10">
    <property type="entry name" value="PEBP-like"/>
    <property type="match status" value="1"/>
</dbReference>
<dbReference type="HOGENOM" id="CLU_068504_0_0_1"/>
<evidence type="ECO:0000256" key="6">
    <source>
        <dbReference type="SAM" id="MobiDB-lite"/>
    </source>
</evidence>